<dbReference type="EMBL" id="WUUQ01000002">
    <property type="protein sequence ID" value="MXQ73343.1"/>
    <property type="molecule type" value="Genomic_DNA"/>
</dbReference>
<dbReference type="Gene3D" id="3.30.420.40">
    <property type="match status" value="2"/>
</dbReference>
<protein>
    <submittedName>
        <fullName evidence="2">ROK family protein</fullName>
    </submittedName>
</protein>
<accession>A0A6N8U9D7</accession>
<dbReference type="PANTHER" id="PTHR18964:SF149">
    <property type="entry name" value="BIFUNCTIONAL UDP-N-ACETYLGLUCOSAMINE 2-EPIMERASE_N-ACETYLMANNOSAMINE KINASE"/>
    <property type="match status" value="1"/>
</dbReference>
<keyword evidence="3" id="KW-1185">Reference proteome</keyword>
<dbReference type="RefSeq" id="WP_160624801.1">
    <property type="nucleotide sequence ID" value="NZ_WUUQ01000002.1"/>
</dbReference>
<dbReference type="Proteomes" id="UP000434036">
    <property type="component" value="Unassembled WGS sequence"/>
</dbReference>
<dbReference type="PANTHER" id="PTHR18964">
    <property type="entry name" value="ROK (REPRESSOR, ORF, KINASE) FAMILY"/>
    <property type="match status" value="1"/>
</dbReference>
<evidence type="ECO:0000313" key="3">
    <source>
        <dbReference type="Proteomes" id="UP000434036"/>
    </source>
</evidence>
<proteinExistence type="inferred from homology"/>
<comment type="similarity">
    <text evidence="1">Belongs to the ROK (NagC/XylR) family.</text>
</comment>
<gene>
    <name evidence="2" type="ORF">GSF08_05290</name>
</gene>
<dbReference type="SUPFAM" id="SSF53067">
    <property type="entry name" value="Actin-like ATPase domain"/>
    <property type="match status" value="1"/>
</dbReference>
<reference evidence="2 3" key="2">
    <citation type="submission" date="2020-01" db="EMBL/GenBank/DDBJ databases">
        <title>Clostridiaceae sp. nov. isolated from the gut of human by culturomics.</title>
        <authorList>
            <person name="Chang Y."/>
        </authorList>
    </citation>
    <scope>NUCLEOTIDE SEQUENCE [LARGE SCALE GENOMIC DNA]</scope>
    <source>
        <strain evidence="2 3">DONG20-135</strain>
    </source>
</reference>
<reference evidence="2 3" key="1">
    <citation type="submission" date="2019-12" db="EMBL/GenBank/DDBJ databases">
        <authorList>
            <person name="Yang R."/>
        </authorList>
    </citation>
    <scope>NUCLEOTIDE SEQUENCE [LARGE SCALE GENOMIC DNA]</scope>
    <source>
        <strain evidence="2 3">DONG20-135</strain>
    </source>
</reference>
<comment type="caution">
    <text evidence="2">The sequence shown here is derived from an EMBL/GenBank/DDBJ whole genome shotgun (WGS) entry which is preliminary data.</text>
</comment>
<dbReference type="InterPro" id="IPR043129">
    <property type="entry name" value="ATPase_NBD"/>
</dbReference>
<dbReference type="InterPro" id="IPR000600">
    <property type="entry name" value="ROK"/>
</dbReference>
<organism evidence="2 3">
    <name type="scientific">Copranaerobaculum intestinale</name>
    <dbReference type="NCBI Taxonomy" id="2692629"/>
    <lineage>
        <taxon>Bacteria</taxon>
        <taxon>Bacillati</taxon>
        <taxon>Bacillota</taxon>
        <taxon>Erysipelotrichia</taxon>
        <taxon>Erysipelotrichales</taxon>
        <taxon>Erysipelotrichaceae</taxon>
        <taxon>Copranaerobaculum</taxon>
    </lineage>
</organism>
<evidence type="ECO:0000313" key="2">
    <source>
        <dbReference type="EMBL" id="MXQ73343.1"/>
    </source>
</evidence>
<evidence type="ECO:0000256" key="1">
    <source>
        <dbReference type="ARBA" id="ARBA00006479"/>
    </source>
</evidence>
<name>A0A6N8U9D7_9FIRM</name>
<dbReference type="AlphaFoldDB" id="A0A6N8U9D7"/>
<sequence length="303" mass="32502">MKKYIGIDLGGTNVRVARVDESGHIEAMVKSPTEIINGYDFVMGNILAMINQVDEKKECLGIGMGVPGPVDTVAQVMTMSSNLPGFAHQPIAEQIEAATGLPTFLNNDGNVAGLGEAILGAGRGCDTVYYVTLSTGIGGALVINQRVHAGKHGYAGEIGNLMIDRGREKINHLNANAVECEASGMALTRKGKELFGADIEHAGHVFDLARKHNSAALRLVDEMAYDLAYMFSLIAHICDPDVFVLGGGVMQGKDLFLQPMEAYFRTMIHDGMQPIRFEEAQLEEPGIIGAAMLPMSLIEPSNE</sequence>
<dbReference type="Pfam" id="PF00480">
    <property type="entry name" value="ROK"/>
    <property type="match status" value="1"/>
</dbReference>